<reference evidence="6" key="2">
    <citation type="journal article" date="2014" name="Genome Announc.">
        <title>Complete Genome Sequence of Mycoplasma californicum Strain HAZ160_1 from Bovine Mastitic Milk in Japan.</title>
        <authorList>
            <person name="Hata E."/>
            <person name="Murakami K."/>
        </authorList>
    </citation>
    <scope>NUCLEOTIDE SEQUENCE</scope>
    <source>
        <strain evidence="6">HAZ160_1</strain>
    </source>
</reference>
<protein>
    <submittedName>
        <fullName evidence="6">PTS system protein</fullName>
    </submittedName>
</protein>
<feature type="domain" description="PTS EIIB type-1" evidence="5">
    <location>
        <begin position="45"/>
        <end position="119"/>
    </location>
</feature>
<gene>
    <name evidence="6" type="primary">ptsG</name>
    <name evidence="6" type="ORF">MCAL160_0598</name>
</gene>
<proteinExistence type="predicted"/>
<keyword evidence="4" id="KW-0472">Membrane</keyword>
<evidence type="ECO:0000259" key="5">
    <source>
        <dbReference type="PROSITE" id="PS51098"/>
    </source>
</evidence>
<dbReference type="GO" id="GO:0009401">
    <property type="term" value="P:phosphoenolpyruvate-dependent sugar phosphotransferase system"/>
    <property type="evidence" value="ECO:0007669"/>
    <property type="project" value="UniProtKB-KW"/>
</dbReference>
<feature type="transmembrane region" description="Helical" evidence="4">
    <location>
        <begin position="7"/>
        <end position="26"/>
    </location>
</feature>
<keyword evidence="1" id="KW-0808">Transferase</keyword>
<sequence length="119" mass="13347">MTKKDKFNLVLLTIFTFGFCWLHWHLQNKKRKNIILGKKDLNISDAKSDELISLLGGVDNIISLSAKGSKLIVEVSDKNIVNVNQIKSKKIASGIMISTSKITLIMGEQAHSYAQKFNK</sequence>
<reference evidence="6" key="3">
    <citation type="journal article" date="2019" name="Vet. Microbiol.">
        <title>Mutations associated with change of susceptibility to lincosamides and/or macrolides in field and laboratory-derived Mycoplasma californicum strains in Japan, and development of a rapid detection method for these mutations.</title>
        <authorList>
            <person name="Hata E."/>
            <person name="Nagai K."/>
            <person name="Murakami K."/>
        </authorList>
    </citation>
    <scope>NUCLEOTIDE SEQUENCE</scope>
    <source>
        <strain evidence="6">HAZ160_1</strain>
    </source>
</reference>
<organism evidence="6">
    <name type="scientific">Mycoplasmopsis californica HAZ160_1</name>
    <dbReference type="NCBI Taxonomy" id="1397850"/>
    <lineage>
        <taxon>Bacteria</taxon>
        <taxon>Bacillati</taxon>
        <taxon>Mycoplasmatota</taxon>
        <taxon>Mycoplasmoidales</taxon>
        <taxon>Metamycoplasmataceae</taxon>
        <taxon>Mycoplasmopsis</taxon>
    </lineage>
</organism>
<evidence type="ECO:0000313" key="6">
    <source>
        <dbReference type="EMBL" id="BAP01107.1"/>
    </source>
</evidence>
<keyword evidence="4" id="KW-1133">Transmembrane helix</keyword>
<dbReference type="EMBL" id="AP013353">
    <property type="protein sequence ID" value="BAP01107.1"/>
    <property type="molecule type" value="Genomic_DNA"/>
</dbReference>
<evidence type="ECO:0000256" key="2">
    <source>
        <dbReference type="ARBA" id="ARBA00022683"/>
    </source>
</evidence>
<name>A0AAT9F873_9BACT</name>
<dbReference type="KEGG" id="mcm:MCAL160_0598"/>
<dbReference type="PROSITE" id="PS51098">
    <property type="entry name" value="PTS_EIIB_TYPE_1"/>
    <property type="match status" value="1"/>
</dbReference>
<dbReference type="InterPro" id="IPR001996">
    <property type="entry name" value="PTS_IIB_1"/>
</dbReference>
<accession>A0AAT9F873</accession>
<comment type="caution">
    <text evidence="3">Lacks conserved residue(s) required for the propagation of feature annotation.</text>
</comment>
<dbReference type="SUPFAM" id="SSF55604">
    <property type="entry name" value="Glucose permease domain IIB"/>
    <property type="match status" value="1"/>
</dbReference>
<evidence type="ECO:0000256" key="4">
    <source>
        <dbReference type="SAM" id="Phobius"/>
    </source>
</evidence>
<dbReference type="Gene3D" id="3.30.1360.60">
    <property type="entry name" value="Glucose permease domain IIB"/>
    <property type="match status" value="1"/>
</dbReference>
<dbReference type="AlphaFoldDB" id="A0AAT9F873"/>
<evidence type="ECO:0000256" key="3">
    <source>
        <dbReference type="PROSITE-ProRule" id="PRU00421"/>
    </source>
</evidence>
<dbReference type="InterPro" id="IPR036878">
    <property type="entry name" value="Glu_permease_IIB"/>
</dbReference>
<reference evidence="6" key="1">
    <citation type="journal article" date="2014" name="Appl. Environ. Microbiol.">
        <title>Molecular Epidemiology of Cases of Mycoplasma californicum Infection in Japan.</title>
        <authorList>
            <person name="Hata E."/>
            <person name="Suzuki K."/>
            <person name="Hanyu H."/>
            <person name="Itoh M."/>
            <person name="Higuchi H."/>
            <person name="Kobayashi H."/>
        </authorList>
    </citation>
    <scope>NUCLEOTIDE SEQUENCE</scope>
    <source>
        <strain evidence="6">HAZ160_1</strain>
    </source>
</reference>
<evidence type="ECO:0000256" key="1">
    <source>
        <dbReference type="ARBA" id="ARBA00022679"/>
    </source>
</evidence>
<keyword evidence="2" id="KW-0598">Phosphotransferase system</keyword>
<dbReference type="GO" id="GO:0008982">
    <property type="term" value="F:protein-N(PI)-phosphohistidine-sugar phosphotransferase activity"/>
    <property type="evidence" value="ECO:0007669"/>
    <property type="project" value="InterPro"/>
</dbReference>
<keyword evidence="4" id="KW-0812">Transmembrane</keyword>
<reference evidence="6" key="4">
    <citation type="submission" date="2024-06" db="EMBL/GenBank/DDBJ databases">
        <authorList>
            <consortium name="Mycoplasma californicum genome sequencing consortium"/>
            <person name="Hata E."/>
            <person name="Tanaka K."/>
            <person name="Tamamura Y."/>
        </authorList>
    </citation>
    <scope>NUCLEOTIDE SEQUENCE</scope>
    <source>
        <strain evidence="6">HAZ160_1</strain>
    </source>
</reference>